<dbReference type="Pfam" id="PF07247">
    <property type="entry name" value="AATase"/>
    <property type="match status" value="1"/>
</dbReference>
<dbReference type="GO" id="GO:0008080">
    <property type="term" value="F:N-acetyltransferase activity"/>
    <property type="evidence" value="ECO:0007669"/>
    <property type="project" value="TreeGrafter"/>
</dbReference>
<dbReference type="PANTHER" id="PTHR28037">
    <property type="entry name" value="ALCOHOL O-ACETYLTRANSFERASE 1-RELATED"/>
    <property type="match status" value="1"/>
</dbReference>
<dbReference type="Proteomes" id="UP001220324">
    <property type="component" value="Unassembled WGS sequence"/>
</dbReference>
<dbReference type="InterPro" id="IPR010828">
    <property type="entry name" value="Atf2/Sli1-like"/>
</dbReference>
<comment type="caution">
    <text evidence="1">The sequence shown here is derived from an EMBL/GenBank/DDBJ whole genome shotgun (WGS) entry which is preliminary data.</text>
</comment>
<accession>A0AAD6GK82</accession>
<dbReference type="AlphaFoldDB" id="A0AAD6GK82"/>
<evidence type="ECO:0000313" key="2">
    <source>
        <dbReference type="Proteomes" id="UP001220324"/>
    </source>
</evidence>
<name>A0AAD6GK82_9EURO</name>
<keyword evidence="2" id="KW-1185">Reference proteome</keyword>
<dbReference type="PANTHER" id="PTHR28037:SF1">
    <property type="entry name" value="ALCOHOL O-ACETYLTRANSFERASE 1-RELATED"/>
    <property type="match status" value="1"/>
</dbReference>
<gene>
    <name evidence="1" type="ORF">N7494_002771</name>
</gene>
<dbReference type="InterPro" id="IPR052058">
    <property type="entry name" value="Alcohol_O-acetyltransferase"/>
</dbReference>
<organism evidence="1 2">
    <name type="scientific">Penicillium frequentans</name>
    <dbReference type="NCBI Taxonomy" id="3151616"/>
    <lineage>
        <taxon>Eukaryota</taxon>
        <taxon>Fungi</taxon>
        <taxon>Dikarya</taxon>
        <taxon>Ascomycota</taxon>
        <taxon>Pezizomycotina</taxon>
        <taxon>Eurotiomycetes</taxon>
        <taxon>Eurotiomycetidae</taxon>
        <taxon>Eurotiales</taxon>
        <taxon>Aspergillaceae</taxon>
        <taxon>Penicillium</taxon>
    </lineage>
</organism>
<evidence type="ECO:0000313" key="1">
    <source>
        <dbReference type="EMBL" id="KAJ5553393.1"/>
    </source>
</evidence>
<reference evidence="1 2" key="1">
    <citation type="journal article" date="2023" name="IMA Fungus">
        <title>Comparative genomic study of the Penicillium genus elucidates a diverse pangenome and 15 lateral gene transfer events.</title>
        <authorList>
            <person name="Petersen C."/>
            <person name="Sorensen T."/>
            <person name="Nielsen M.R."/>
            <person name="Sondergaard T.E."/>
            <person name="Sorensen J.L."/>
            <person name="Fitzpatrick D.A."/>
            <person name="Frisvad J.C."/>
            <person name="Nielsen K.L."/>
        </authorList>
    </citation>
    <scope>NUCLEOTIDE SEQUENCE [LARGE SCALE GENOMIC DNA]</scope>
    <source>
        <strain evidence="1 2">IBT 35679</strain>
    </source>
</reference>
<sequence length="513" mass="57826">MSDQSVPKMIRPASNNEKRHIMRHALGFYRALIISGLYTLHDTDPFDASNLGNFIPALKYCIATHPILSAAIQGENTENPHLVRPAYINLEKHVHLVDTVSPTGSYPLKDDLNFLTRLNREIHDQPFPNVDQTPPWKIVVCPLANEPTTGAQQMYIIFAYSHSHGDGKSGLAFHKTFLQGLQTAHELYDQSPVYQPPASPIPLPLEQACNLRITWSYLFLNLLDGYMPTFTWRLLGFPPPATTHTWTGKEMCYDPSDFRSGSEALLVEKSLLDTILRVCRKHEVRFTGFFNQLILHILDTVLPQDANQTFLGQIVVDLRSLIPAYTENEMVNCVSALYKSSSRSPQIPEERASLKHDAAFWDAARDTTLRLAECAGTLVDQPIGLLRYLNQFRPWFLGKLGKDRESSYEISNAVVFDPQSSDVDRISPAARRNWDIERVLFSQPANVTGSALNFQIVTRKAGDMVITLNWQLGVLDVPDENDFVRDIVGRIHDLLTNICCDCSEDCVDCSRNA</sequence>
<dbReference type="EMBL" id="JAQIZZ010000002">
    <property type="protein sequence ID" value="KAJ5553393.1"/>
    <property type="molecule type" value="Genomic_DNA"/>
</dbReference>
<proteinExistence type="predicted"/>
<protein>
    <submittedName>
        <fullName evidence="1">Alcohol acetyltransferase</fullName>
    </submittedName>
</protein>